<organism evidence="2 3">
    <name type="scientific">Leptospira santarosai</name>
    <dbReference type="NCBI Taxonomy" id="28183"/>
    <lineage>
        <taxon>Bacteria</taxon>
        <taxon>Pseudomonadati</taxon>
        <taxon>Spirochaetota</taxon>
        <taxon>Spirochaetia</taxon>
        <taxon>Leptospirales</taxon>
        <taxon>Leptospiraceae</taxon>
        <taxon>Leptospira</taxon>
    </lineage>
</organism>
<dbReference type="GO" id="GO:0009253">
    <property type="term" value="P:peptidoglycan catabolic process"/>
    <property type="evidence" value="ECO:0007669"/>
    <property type="project" value="InterPro"/>
</dbReference>
<dbReference type="Gene3D" id="3.20.20.80">
    <property type="entry name" value="Glycosidases"/>
    <property type="match status" value="1"/>
</dbReference>
<reference evidence="2 3" key="1">
    <citation type="journal article" date="2015" name="Genome Announc.">
        <title>Draft Genome Sequences of Leptospira santarosai Strains U160, U164, and U233, Isolated from Asymptomatic Cattle.</title>
        <authorList>
            <person name="Kremer F.S."/>
            <person name="Eslabao M.R."/>
            <person name="Provisor M."/>
            <person name="Woloski R.D."/>
            <person name="Ramires O.V."/>
            <person name="Moreno L.Z."/>
            <person name="Moreno A.M."/>
            <person name="Hamond C."/>
            <person name="Lilenbaum W."/>
            <person name="Dellagostin O.A."/>
        </authorList>
    </citation>
    <scope>NUCLEOTIDE SEQUENCE [LARGE SCALE GENOMIC DNA]</scope>
    <source>
        <strain evidence="2 3">U160</strain>
    </source>
</reference>
<evidence type="ECO:0000313" key="2">
    <source>
        <dbReference type="EMBL" id="AVQ12857.1"/>
    </source>
</evidence>
<dbReference type="Proteomes" id="UP000033961">
    <property type="component" value="Chromosome I"/>
</dbReference>
<gene>
    <name evidence="2" type="ORF">XB16_2546</name>
</gene>
<dbReference type="InterPro" id="IPR017853">
    <property type="entry name" value="GH"/>
</dbReference>
<evidence type="ECO:0000256" key="1">
    <source>
        <dbReference type="ARBA" id="ARBA00010646"/>
    </source>
</evidence>
<dbReference type="SUPFAM" id="SSF51445">
    <property type="entry name" value="(Trans)glycosidases"/>
    <property type="match status" value="1"/>
</dbReference>
<dbReference type="PROSITE" id="PS51904">
    <property type="entry name" value="GLYCOSYL_HYDROL_F25_2"/>
    <property type="match status" value="1"/>
</dbReference>
<accession>A0A2P1QVV4</accession>
<dbReference type="GO" id="GO:0016998">
    <property type="term" value="P:cell wall macromolecule catabolic process"/>
    <property type="evidence" value="ECO:0007669"/>
    <property type="project" value="InterPro"/>
</dbReference>
<evidence type="ECO:0000313" key="3">
    <source>
        <dbReference type="Proteomes" id="UP000033961"/>
    </source>
</evidence>
<name>A0A2P1QVV4_9LEPT</name>
<comment type="similarity">
    <text evidence="1">Belongs to the glycosyl hydrolase 25 family.</text>
</comment>
<keyword evidence="2" id="KW-0378">Hydrolase</keyword>
<dbReference type="GO" id="GO:0003796">
    <property type="term" value="F:lysozyme activity"/>
    <property type="evidence" value="ECO:0007669"/>
    <property type="project" value="InterPro"/>
</dbReference>
<sequence>MDSFETNRLRLNVFEQAESHFQEMLSFCKNANDQSDVSNHQGKINWAKIPKSEISFVYTKASEGGDFIEPVPKVT</sequence>
<dbReference type="InterPro" id="IPR002053">
    <property type="entry name" value="Glyco_hydro_25"/>
</dbReference>
<protein>
    <submittedName>
        <fullName evidence="2">Glycosyl hydrolase family 25 domain protein</fullName>
    </submittedName>
</protein>
<dbReference type="EMBL" id="CP027843">
    <property type="protein sequence ID" value="AVQ12857.1"/>
    <property type="molecule type" value="Genomic_DNA"/>
</dbReference>
<dbReference type="AlphaFoldDB" id="A0A2P1QVV4"/>
<dbReference type="Pfam" id="PF01183">
    <property type="entry name" value="Glyco_hydro_25"/>
    <property type="match status" value="1"/>
</dbReference>
<proteinExistence type="inferred from homology"/>